<evidence type="ECO:0000256" key="11">
    <source>
        <dbReference type="RuleBase" id="RU366059"/>
    </source>
</evidence>
<dbReference type="InterPro" id="IPR029009">
    <property type="entry name" value="ASB_dom_sf"/>
</dbReference>
<evidence type="ECO:0000313" key="15">
    <source>
        <dbReference type="EMBL" id="RLM19127.1"/>
    </source>
</evidence>
<comment type="catalytic activity">
    <reaction evidence="10 11">
        <text>L-serine = pyruvate + NH4(+)</text>
        <dbReference type="Rhea" id="RHEA:19169"/>
        <dbReference type="ChEBI" id="CHEBI:15361"/>
        <dbReference type="ChEBI" id="CHEBI:28938"/>
        <dbReference type="ChEBI" id="CHEBI:33384"/>
        <dbReference type="EC" id="4.3.1.17"/>
    </reaction>
</comment>
<evidence type="ECO:0000256" key="9">
    <source>
        <dbReference type="ARBA" id="ARBA00023239"/>
    </source>
</evidence>
<keyword evidence="9 11" id="KW-0456">Lyase</keyword>
<dbReference type="STRING" id="1109412.BN1221_03049c"/>
<evidence type="ECO:0000313" key="16">
    <source>
        <dbReference type="Proteomes" id="UP000044377"/>
    </source>
</evidence>
<dbReference type="Gene3D" id="3.30.1330.90">
    <property type="entry name" value="D-3-phosphoglycerate dehydrogenase, domain 3"/>
    <property type="match status" value="1"/>
</dbReference>
<evidence type="ECO:0000313" key="14">
    <source>
        <dbReference type="EMBL" id="CPR18148.1"/>
    </source>
</evidence>
<evidence type="ECO:0000256" key="6">
    <source>
        <dbReference type="ARBA" id="ARBA00022723"/>
    </source>
</evidence>
<dbReference type="GO" id="GO:0003941">
    <property type="term" value="F:L-serine ammonia-lyase activity"/>
    <property type="evidence" value="ECO:0007669"/>
    <property type="project" value="UniProtKB-UniRule"/>
</dbReference>
<evidence type="ECO:0000313" key="17">
    <source>
        <dbReference type="Proteomes" id="UP000285972"/>
    </source>
</evidence>
<dbReference type="InterPro" id="IPR004644">
    <property type="entry name" value="Fe-S_L-Ser_mono"/>
</dbReference>
<dbReference type="GO" id="GO:0009063">
    <property type="term" value="P:amino acid catabolic process"/>
    <property type="evidence" value="ECO:0007669"/>
    <property type="project" value="UniProtKB-ARBA"/>
</dbReference>
<protein>
    <recommendedName>
        <fullName evidence="11">L-serine dehydratase</fullName>
        <ecNumber evidence="11">4.3.1.17</ecNumber>
    </recommendedName>
</protein>
<dbReference type="GeneID" id="70905689"/>
<evidence type="ECO:0000256" key="3">
    <source>
        <dbReference type="ARBA" id="ARBA00008636"/>
    </source>
</evidence>
<dbReference type="InterPro" id="IPR005130">
    <property type="entry name" value="Ser_deHydtase-like_asu"/>
</dbReference>
<reference evidence="14" key="2">
    <citation type="submission" date="2015-01" db="EMBL/GenBank/DDBJ databases">
        <authorList>
            <person name="Xiang T."/>
            <person name="Song Y."/>
            <person name="Huang L."/>
            <person name="Wang B."/>
            <person name="Wu P."/>
        </authorList>
    </citation>
    <scope>NUCLEOTIDE SEQUENCE [LARGE SCALE GENOMIC DNA]</scope>
    <source>
        <strain evidence="14">OBR1</strain>
    </source>
</reference>
<dbReference type="SUPFAM" id="SSF143548">
    <property type="entry name" value="Serine metabolism enzymes domain"/>
    <property type="match status" value="1"/>
</dbReference>
<dbReference type="EMBL" id="MJLX01000058">
    <property type="protein sequence ID" value="RLM19127.1"/>
    <property type="molecule type" value="Genomic_DNA"/>
</dbReference>
<sequence length="455" mass="49469">MVSVFEIFKIGIGPSSSHTVGPMKAGKMFTDDLVSKALISSVTRIAVDVYGSLSLTGKGHHTDIAIIMGLAGNLPDSVDIDAIPAFIQQVKDTHKLPIFNGQYEVSFPLETALCFQPENLPLHENGMTLRAYHHQELVYSKTYYSIGGGFVVDQENFGKTNVEAERAPYPFFSAQKLLRHCHDNCLSVSAIVMKNEIAMHGREAIERYFADVWQTMQNGIHRGMNTEGVLPGPMRVPRRASALHRLLFINDRFSNDPMDAMDWINMFAMAVAEENAAGGRVVTAPTNGACGIIPAVLAYYDHFIQPVTPESYLRYFLASGAIGLLYKMNASISGAEVGCQGEVGVACSMAAAGLAELLGANPEQVCIAAEIGMEHNLGLTCDPVAGQVQVPCIERNAIASVKAINAARMAMRRTSEPRVSLDKVIETMYETGKDMNAKYRETSRGGLAIKVVLCE</sequence>
<dbReference type="EMBL" id="CGIG01000001">
    <property type="protein sequence ID" value="CPR18148.1"/>
    <property type="molecule type" value="Genomic_DNA"/>
</dbReference>
<keyword evidence="6 11" id="KW-0479">Metal-binding</keyword>
<organism evidence="14 16">
    <name type="scientific">Brenneria goodwinii</name>
    <dbReference type="NCBI Taxonomy" id="1109412"/>
    <lineage>
        <taxon>Bacteria</taxon>
        <taxon>Pseudomonadati</taxon>
        <taxon>Pseudomonadota</taxon>
        <taxon>Gammaproteobacteria</taxon>
        <taxon>Enterobacterales</taxon>
        <taxon>Pectobacteriaceae</taxon>
        <taxon>Brenneria</taxon>
    </lineage>
</organism>
<evidence type="ECO:0000256" key="4">
    <source>
        <dbReference type="ARBA" id="ARBA00022432"/>
    </source>
</evidence>
<dbReference type="PANTHER" id="PTHR30182:SF1">
    <property type="entry name" value="L-SERINE DEHYDRATASE 1"/>
    <property type="match status" value="1"/>
</dbReference>
<keyword evidence="16" id="KW-1185">Reference proteome</keyword>
<dbReference type="InterPro" id="IPR005131">
    <property type="entry name" value="Ser_deHydtase_bsu"/>
</dbReference>
<keyword evidence="5 11" id="KW-0004">4Fe-4S</keyword>
<dbReference type="OrthoDB" id="9805537at2"/>
<evidence type="ECO:0000256" key="10">
    <source>
        <dbReference type="ARBA" id="ARBA00049406"/>
    </source>
</evidence>
<feature type="domain" description="Serine dehydratase-like alpha subunit" evidence="12">
    <location>
        <begin position="186"/>
        <end position="448"/>
    </location>
</feature>
<dbReference type="GO" id="GO:0006094">
    <property type="term" value="P:gluconeogenesis"/>
    <property type="evidence" value="ECO:0007669"/>
    <property type="project" value="UniProtKB-KW"/>
</dbReference>
<reference evidence="16" key="1">
    <citation type="submission" date="2015-01" db="EMBL/GenBank/DDBJ databases">
        <authorList>
            <person name="Paterson Steve"/>
        </authorList>
    </citation>
    <scope>NUCLEOTIDE SEQUENCE [LARGE SCALE GENOMIC DNA]</scope>
    <source>
        <strain evidence="16">OBR1</strain>
    </source>
</reference>
<keyword evidence="7 11" id="KW-0408">Iron</keyword>
<dbReference type="GO" id="GO:0046872">
    <property type="term" value="F:metal ion binding"/>
    <property type="evidence" value="ECO:0007669"/>
    <property type="project" value="UniProtKB-KW"/>
</dbReference>
<proteinExistence type="inferred from homology"/>
<comment type="similarity">
    <text evidence="3 11">Belongs to the iron-sulfur dependent L-serine dehydratase family.</text>
</comment>
<evidence type="ECO:0000256" key="8">
    <source>
        <dbReference type="ARBA" id="ARBA00023014"/>
    </source>
</evidence>
<accession>A0A0G4JXE5</accession>
<dbReference type="KEGG" id="bgj:AWC36_02715"/>
<evidence type="ECO:0000256" key="2">
    <source>
        <dbReference type="ARBA" id="ARBA00004742"/>
    </source>
</evidence>
<dbReference type="EC" id="4.3.1.17" evidence="11"/>
<evidence type="ECO:0000256" key="5">
    <source>
        <dbReference type="ARBA" id="ARBA00022485"/>
    </source>
</evidence>
<dbReference type="AlphaFoldDB" id="A0A0G4JXE5"/>
<dbReference type="NCBIfam" id="TIGR00720">
    <property type="entry name" value="sda_mono"/>
    <property type="match status" value="1"/>
</dbReference>
<dbReference type="Proteomes" id="UP000044377">
    <property type="component" value="Unassembled WGS sequence"/>
</dbReference>
<dbReference type="InterPro" id="IPR051318">
    <property type="entry name" value="Fe-S_L-Ser"/>
</dbReference>
<dbReference type="GO" id="GO:0051539">
    <property type="term" value="F:4 iron, 4 sulfur cluster binding"/>
    <property type="evidence" value="ECO:0007669"/>
    <property type="project" value="UniProtKB-UniRule"/>
</dbReference>
<comment type="cofactor">
    <cofactor evidence="1 11">
        <name>[4Fe-4S] cluster</name>
        <dbReference type="ChEBI" id="CHEBI:49883"/>
    </cofactor>
</comment>
<name>A0A0G4JXE5_9GAMM</name>
<comment type="pathway">
    <text evidence="2">Carbohydrate biosynthesis; gluconeogenesis.</text>
</comment>
<dbReference type="RefSeq" id="WP_048638000.1">
    <property type="nucleotide sequence ID" value="NZ_CGIG01000001.1"/>
</dbReference>
<dbReference type="Pfam" id="PF03313">
    <property type="entry name" value="SDH_alpha"/>
    <property type="match status" value="1"/>
</dbReference>
<feature type="domain" description="Serine dehydratase beta chain" evidence="13">
    <location>
        <begin position="3"/>
        <end position="155"/>
    </location>
</feature>
<evidence type="ECO:0000256" key="1">
    <source>
        <dbReference type="ARBA" id="ARBA00001966"/>
    </source>
</evidence>
<dbReference type="Pfam" id="PF03315">
    <property type="entry name" value="SDH_beta"/>
    <property type="match status" value="1"/>
</dbReference>
<evidence type="ECO:0000259" key="12">
    <source>
        <dbReference type="Pfam" id="PF03313"/>
    </source>
</evidence>
<dbReference type="Proteomes" id="UP000285972">
    <property type="component" value="Unassembled WGS sequence"/>
</dbReference>
<dbReference type="FunFam" id="3.30.1330.90:FF:000001">
    <property type="entry name" value="L-serine ammonia-lyase 1"/>
    <property type="match status" value="1"/>
</dbReference>
<reference evidence="15 17" key="3">
    <citation type="submission" date="2016-09" db="EMBL/GenBank/DDBJ databases">
        <authorList>
            <person name="Doonan J."/>
            <person name="Pachebat J.A."/>
            <person name="Golyshin P.N."/>
            <person name="Denman S."/>
            <person name="Mcdonald J.E."/>
        </authorList>
    </citation>
    <scope>NUCLEOTIDE SEQUENCE [LARGE SCALE GENOMIC DNA]</scope>
    <source>
        <strain evidence="15 17">FRB141</strain>
    </source>
</reference>
<evidence type="ECO:0000259" key="13">
    <source>
        <dbReference type="Pfam" id="PF03315"/>
    </source>
</evidence>
<gene>
    <name evidence="15" type="ORF">BIY26_17665</name>
    <name evidence="14" type="ORF">BN1221_03049c</name>
</gene>
<evidence type="ECO:0000256" key="7">
    <source>
        <dbReference type="ARBA" id="ARBA00023004"/>
    </source>
</evidence>
<keyword evidence="8 11" id="KW-0411">Iron-sulfur</keyword>
<keyword evidence="4 11" id="KW-0312">Gluconeogenesis</keyword>
<dbReference type="PANTHER" id="PTHR30182">
    <property type="entry name" value="L-SERINE DEHYDRATASE"/>
    <property type="match status" value="1"/>
</dbReference>